<dbReference type="GO" id="GO:0048513">
    <property type="term" value="P:animal organ development"/>
    <property type="evidence" value="ECO:0007669"/>
    <property type="project" value="UniProtKB-ARBA"/>
</dbReference>
<feature type="compositionally biased region" description="Gly residues" evidence="8">
    <location>
        <begin position="315"/>
        <end position="331"/>
    </location>
</feature>
<feature type="compositionally biased region" description="Low complexity" evidence="8">
    <location>
        <begin position="714"/>
        <end position="730"/>
    </location>
</feature>
<feature type="compositionally biased region" description="Low complexity" evidence="8">
    <location>
        <begin position="105"/>
        <end position="114"/>
    </location>
</feature>
<evidence type="ECO:0000259" key="9">
    <source>
        <dbReference type="PROSITE" id="PS50071"/>
    </source>
</evidence>
<comment type="subcellular location">
    <subcellularLocation>
        <location evidence="1 6 7">Nucleus</location>
    </subcellularLocation>
</comment>
<keyword evidence="5 6" id="KW-0539">Nucleus</keyword>
<dbReference type="PANTHER" id="PTHR45664:SF2">
    <property type="entry name" value="HOMEOTIC PROTEIN PROBOSCIPEDIA"/>
    <property type="match status" value="1"/>
</dbReference>
<dbReference type="InterPro" id="IPR017970">
    <property type="entry name" value="Homeobox_CS"/>
</dbReference>
<dbReference type="PRINTS" id="PR00024">
    <property type="entry name" value="HOMEOBOX"/>
</dbReference>
<evidence type="ECO:0000256" key="6">
    <source>
        <dbReference type="PROSITE-ProRule" id="PRU00108"/>
    </source>
</evidence>
<feature type="DNA-binding region" description="Homeobox" evidence="6">
    <location>
        <begin position="193"/>
        <end position="252"/>
    </location>
</feature>
<feature type="compositionally biased region" description="Polar residues" evidence="8">
    <location>
        <begin position="334"/>
        <end position="344"/>
    </location>
</feature>
<feature type="compositionally biased region" description="Polar residues" evidence="8">
    <location>
        <begin position="293"/>
        <end position="311"/>
    </location>
</feature>
<evidence type="ECO:0000313" key="11">
    <source>
        <dbReference type="Proteomes" id="UP000075880"/>
    </source>
</evidence>
<feature type="region of interest" description="Disordered" evidence="8">
    <location>
        <begin position="407"/>
        <end position="436"/>
    </location>
</feature>
<protein>
    <recommendedName>
        <fullName evidence="9">Homeobox domain-containing protein</fullName>
    </recommendedName>
</protein>
<keyword evidence="3 6" id="KW-0238">DNA-binding</keyword>
<evidence type="ECO:0000256" key="1">
    <source>
        <dbReference type="ARBA" id="ARBA00004123"/>
    </source>
</evidence>
<dbReference type="SMART" id="SM00389">
    <property type="entry name" value="HOX"/>
    <property type="match status" value="1"/>
</dbReference>
<evidence type="ECO:0000256" key="8">
    <source>
        <dbReference type="SAM" id="MobiDB-lite"/>
    </source>
</evidence>
<dbReference type="InterPro" id="IPR020479">
    <property type="entry name" value="HD_metazoa"/>
</dbReference>
<dbReference type="Proteomes" id="UP000075880">
    <property type="component" value="Unassembled WGS sequence"/>
</dbReference>
<feature type="region of interest" description="Disordered" evidence="8">
    <location>
        <begin position="246"/>
        <end position="376"/>
    </location>
</feature>
<keyword evidence="11" id="KW-1185">Reference proteome</keyword>
<feature type="region of interest" description="Disordered" evidence="8">
    <location>
        <begin position="694"/>
        <end position="732"/>
    </location>
</feature>
<dbReference type="InterPro" id="IPR001356">
    <property type="entry name" value="HD"/>
</dbReference>
<evidence type="ECO:0000256" key="7">
    <source>
        <dbReference type="RuleBase" id="RU000682"/>
    </source>
</evidence>
<keyword evidence="2" id="KW-0217">Developmental protein</keyword>
<feature type="compositionally biased region" description="Basic residues" evidence="8">
    <location>
        <begin position="697"/>
        <end position="713"/>
    </location>
</feature>
<accession>A0AAG5CN79</accession>
<dbReference type="PROSITE" id="PS00027">
    <property type="entry name" value="HOMEOBOX_1"/>
    <property type="match status" value="1"/>
</dbReference>
<sequence length="840" mass="89859">MVDLFHSDVAMQEVCSSINHMGAQIKSESPAIGSLQGGAAVVVGGETDITSPQQSSHVVHSQQQLQTITTGTGSGGQLVIGRKQVICDKAVRTAAQLPVSTPAEQGPQGPQQQPHSDTSYWMQNESGFINSQPSMAEFLTHIDSESPKLISQGYPMGPTDSMESVPEYPWMKEKKTARKATAQAEFVAENGLPRRLRTAYTNTQLLELEKEFHFNKYLCRPRRIEIAASLDLTERQVKVWFQNRRMKHKRQTLSKTDDDESGKDDLKDSNSKKSCQGCELPSDDIPDSTSSSRGMNNSTPNAAMTPNSTVELGTPTGGGGGSSSGIGGGGNAVSADSSVASTGSLEDEEEIHAKVKKKSDGQTIKKESVSSTKMISNNPFKNYDGVGYNPKKDNGSITGAAPVPTPIPHSPVSTSAISPNSNGNNNNNTINSNNNNNIQAYYNQPGPFGVIKHKLPHGQMGHEGVSPTQAGSTTGAGMYYGGKPVEYIAKADANMHYQSAYQHHQKNMLSSGAVAGGPQHPHNVGYPGTHKGEFAPSVSLKSFNNKPILQDPAAKLQQPQQHQPALHDAAFHHQNQLYYNSCETGLSNAGQYGPSGQHYYPNDYDPQHEFSGGGGGYYDPTKPGVTGQAHYYEGMGSYHHGPMPSTGTGGNLDYQGNNTAYMGMAAGPTGSIGNESCETYPFHQASPGTSAYYEQHNHHHQHHLQQQQQHHHQQQQQHQQLHPFHQQQQHSAIAASGGVNGVGVVHGIDDALSQAPHHHHQIQPPSMTHGVDAVYNGTAVGGAGVAINCLPPGGASAGNQTPQPSSAAAMVSLDNSNSSSDFNFLSNLANDFAPEYYQLS</sequence>
<dbReference type="InterPro" id="IPR009057">
    <property type="entry name" value="Homeodomain-like_sf"/>
</dbReference>
<name>A0AAG5CN79_ANOAO</name>
<feature type="domain" description="Homeobox" evidence="9">
    <location>
        <begin position="191"/>
        <end position="251"/>
    </location>
</feature>
<feature type="compositionally biased region" description="Low complexity" evidence="8">
    <location>
        <begin position="417"/>
        <end position="436"/>
    </location>
</feature>
<dbReference type="CDD" id="cd00086">
    <property type="entry name" value="homeodomain"/>
    <property type="match status" value="1"/>
</dbReference>
<organism evidence="10 11">
    <name type="scientific">Anopheles atroparvus</name>
    <name type="common">European mosquito</name>
    <dbReference type="NCBI Taxonomy" id="41427"/>
    <lineage>
        <taxon>Eukaryota</taxon>
        <taxon>Metazoa</taxon>
        <taxon>Ecdysozoa</taxon>
        <taxon>Arthropoda</taxon>
        <taxon>Hexapoda</taxon>
        <taxon>Insecta</taxon>
        <taxon>Pterygota</taxon>
        <taxon>Neoptera</taxon>
        <taxon>Endopterygota</taxon>
        <taxon>Diptera</taxon>
        <taxon>Nematocera</taxon>
        <taxon>Culicoidea</taxon>
        <taxon>Culicidae</taxon>
        <taxon>Anophelinae</taxon>
        <taxon>Anopheles</taxon>
    </lineage>
</organism>
<dbReference type="PROSITE" id="PS00032">
    <property type="entry name" value="ANTENNAPEDIA"/>
    <property type="match status" value="1"/>
</dbReference>
<dbReference type="SUPFAM" id="SSF46689">
    <property type="entry name" value="Homeodomain-like"/>
    <property type="match status" value="1"/>
</dbReference>
<dbReference type="PANTHER" id="PTHR45664">
    <property type="entry name" value="PROTEIN ZERKNUELLT 1-RELATED"/>
    <property type="match status" value="1"/>
</dbReference>
<feature type="region of interest" description="Disordered" evidence="8">
    <location>
        <begin position="98"/>
        <end position="119"/>
    </location>
</feature>
<evidence type="ECO:0000256" key="4">
    <source>
        <dbReference type="ARBA" id="ARBA00023155"/>
    </source>
</evidence>
<dbReference type="InterPro" id="IPR001827">
    <property type="entry name" value="Homeobox_Antennapedia_CS"/>
</dbReference>
<evidence type="ECO:0000256" key="3">
    <source>
        <dbReference type="ARBA" id="ARBA00023125"/>
    </source>
</evidence>
<evidence type="ECO:0000256" key="5">
    <source>
        <dbReference type="ARBA" id="ARBA00023242"/>
    </source>
</evidence>
<evidence type="ECO:0000313" key="10">
    <source>
        <dbReference type="EnsemblMetazoa" id="ENSAATROPP000270"/>
    </source>
</evidence>
<proteinExistence type="predicted"/>
<dbReference type="EnsemblMetazoa" id="ENSAATROPT000285">
    <property type="protein sequence ID" value="ENSAATROPP000270"/>
    <property type="gene ID" value="ENSAATROPG000233"/>
</dbReference>
<keyword evidence="4 6" id="KW-0371">Homeobox</keyword>
<evidence type="ECO:0000256" key="2">
    <source>
        <dbReference type="ARBA" id="ARBA00022473"/>
    </source>
</evidence>
<dbReference type="Pfam" id="PF00046">
    <property type="entry name" value="Homeodomain"/>
    <property type="match status" value="1"/>
</dbReference>
<reference evidence="10" key="1">
    <citation type="submission" date="2024-04" db="UniProtKB">
        <authorList>
            <consortium name="EnsemblMetazoa"/>
        </authorList>
    </citation>
    <scope>IDENTIFICATION</scope>
    <source>
        <strain evidence="10">EBRO</strain>
    </source>
</reference>
<dbReference type="Gene3D" id="1.10.10.60">
    <property type="entry name" value="Homeodomain-like"/>
    <property type="match status" value="1"/>
</dbReference>
<dbReference type="GO" id="GO:0000981">
    <property type="term" value="F:DNA-binding transcription factor activity, RNA polymerase II-specific"/>
    <property type="evidence" value="ECO:0007669"/>
    <property type="project" value="InterPro"/>
</dbReference>
<dbReference type="PROSITE" id="PS50071">
    <property type="entry name" value="HOMEOBOX_2"/>
    <property type="match status" value="1"/>
</dbReference>
<feature type="compositionally biased region" description="Basic and acidic residues" evidence="8">
    <location>
        <begin position="358"/>
        <end position="368"/>
    </location>
</feature>
<dbReference type="GO" id="GO:0000978">
    <property type="term" value="F:RNA polymerase II cis-regulatory region sequence-specific DNA binding"/>
    <property type="evidence" value="ECO:0007669"/>
    <property type="project" value="TreeGrafter"/>
</dbReference>
<dbReference type="FunFam" id="1.10.10.60:FF:000176">
    <property type="entry name" value="pancreas/duodenum homeobox protein 1"/>
    <property type="match status" value="1"/>
</dbReference>
<dbReference type="GO" id="GO:0005634">
    <property type="term" value="C:nucleus"/>
    <property type="evidence" value="ECO:0007669"/>
    <property type="project" value="UniProtKB-SubCell"/>
</dbReference>
<dbReference type="AlphaFoldDB" id="A0AAG5CN79"/>